<accession>A0A6M0RRS5</accession>
<dbReference type="Proteomes" id="UP000481033">
    <property type="component" value="Unassembled WGS sequence"/>
</dbReference>
<organism evidence="2 3">
    <name type="scientific">Adonisia turfae CCMR0081</name>
    <dbReference type="NCBI Taxonomy" id="2292702"/>
    <lineage>
        <taxon>Bacteria</taxon>
        <taxon>Bacillati</taxon>
        <taxon>Cyanobacteriota</taxon>
        <taxon>Adonisia</taxon>
        <taxon>Adonisia turfae</taxon>
    </lineage>
</organism>
<feature type="domain" description="eCIS core" evidence="1">
    <location>
        <begin position="117"/>
        <end position="193"/>
    </location>
</feature>
<dbReference type="InterPro" id="IPR025295">
    <property type="entry name" value="eCIS_core_dom"/>
</dbReference>
<keyword evidence="3" id="KW-1185">Reference proteome</keyword>
<dbReference type="AlphaFoldDB" id="A0A6M0RRS5"/>
<name>A0A6M0RRS5_9CYAN</name>
<dbReference type="EMBL" id="QXHD01000004">
    <property type="protein sequence ID" value="NEZ58472.1"/>
    <property type="molecule type" value="Genomic_DNA"/>
</dbReference>
<reference evidence="2 3" key="1">
    <citation type="journal article" date="2020" name="Microb. Ecol.">
        <title>Ecogenomics of the Marine Benthic Filamentous Cyanobacterium Adonisia.</title>
        <authorList>
            <person name="Walter J.M."/>
            <person name="Coutinho F.H."/>
            <person name="Leomil L."/>
            <person name="Hargreaves P.I."/>
            <person name="Campeao M.E."/>
            <person name="Vieira V.V."/>
            <person name="Silva B.S."/>
            <person name="Fistarol G.O."/>
            <person name="Salomon P.S."/>
            <person name="Sawabe T."/>
            <person name="Mino S."/>
            <person name="Hosokawa M."/>
            <person name="Miyashita H."/>
            <person name="Maruyama F."/>
            <person name="van Verk M.C."/>
            <person name="Dutilh B.E."/>
            <person name="Thompson C.C."/>
            <person name="Thompson F.L."/>
        </authorList>
    </citation>
    <scope>NUCLEOTIDE SEQUENCE [LARGE SCALE GENOMIC DNA]</scope>
    <source>
        <strain evidence="2 3">CCMR0081</strain>
    </source>
</reference>
<dbReference type="Pfam" id="PF13699">
    <property type="entry name" value="eCIS_core"/>
    <property type="match status" value="1"/>
</dbReference>
<sequence length="456" mass="51241">MFQYLAADIVQSHYSVNYYSELSMKTNLSQVTSALISNTDLVIQPKLTIGAINDKYEQEADQIAAHVIQQLNSPNPGIAVVSRPTLIPESDRSIGLPTNPEFQTLVYQACTTDGETLEVSLQQQLETIMGANFCRVQLHHDSLSDSLNRALGSIAFTIGNHIFFRQDAYQPETQAGQELLIHELTHVIQQGGGSHDQGIGSSWYIQRHVTYGLGADAIGVEITVNKKYTEAKLVGKSGVITDKGPNKDKRWFVRLHGDDKNYRFKSEELDYAKVDGKSVEGLDEAQFPSKKYPGSINWFRGRLTINDEELYLEDESSPGRTPRNVVWIYKNDDKDEYPHILCEEWAGWMGKAHYTSAEVVMNATDTEVDHVNVRRVWFIWDQNERKFLPFQVAGGTGHDNNVESKDSTSILPNFEADSTDVRFMYDGGWRSHKVDRSTTHPAIPTAADLNAGWGHV</sequence>
<protein>
    <submittedName>
        <fullName evidence="2">DUF4157 domain-containing protein</fullName>
    </submittedName>
</protein>
<gene>
    <name evidence="2" type="ORF">DXZ20_23055</name>
</gene>
<evidence type="ECO:0000259" key="1">
    <source>
        <dbReference type="Pfam" id="PF13699"/>
    </source>
</evidence>
<evidence type="ECO:0000313" key="3">
    <source>
        <dbReference type="Proteomes" id="UP000481033"/>
    </source>
</evidence>
<evidence type="ECO:0000313" key="2">
    <source>
        <dbReference type="EMBL" id="NEZ58472.1"/>
    </source>
</evidence>
<comment type="caution">
    <text evidence="2">The sequence shown here is derived from an EMBL/GenBank/DDBJ whole genome shotgun (WGS) entry which is preliminary data.</text>
</comment>
<proteinExistence type="predicted"/>